<evidence type="ECO:0000313" key="1">
    <source>
        <dbReference type="EMBL" id="TDL30010.1"/>
    </source>
</evidence>
<gene>
    <name evidence="1" type="ORF">BD410DRAFT_709301</name>
</gene>
<evidence type="ECO:0000313" key="2">
    <source>
        <dbReference type="Proteomes" id="UP000294933"/>
    </source>
</evidence>
<protein>
    <submittedName>
        <fullName evidence="1">Uncharacterized protein</fullName>
    </submittedName>
</protein>
<organism evidence="1 2">
    <name type="scientific">Rickenella mellea</name>
    <dbReference type="NCBI Taxonomy" id="50990"/>
    <lineage>
        <taxon>Eukaryota</taxon>
        <taxon>Fungi</taxon>
        <taxon>Dikarya</taxon>
        <taxon>Basidiomycota</taxon>
        <taxon>Agaricomycotina</taxon>
        <taxon>Agaricomycetes</taxon>
        <taxon>Hymenochaetales</taxon>
        <taxon>Rickenellaceae</taxon>
        <taxon>Rickenella</taxon>
    </lineage>
</organism>
<name>A0A4R5XFS4_9AGAM</name>
<reference evidence="1 2" key="1">
    <citation type="submission" date="2018-06" db="EMBL/GenBank/DDBJ databases">
        <title>A transcriptomic atlas of mushroom development highlights an independent origin of complex multicellularity.</title>
        <authorList>
            <consortium name="DOE Joint Genome Institute"/>
            <person name="Krizsan K."/>
            <person name="Almasi E."/>
            <person name="Merenyi Z."/>
            <person name="Sahu N."/>
            <person name="Viragh M."/>
            <person name="Koszo T."/>
            <person name="Mondo S."/>
            <person name="Kiss B."/>
            <person name="Balint B."/>
            <person name="Kues U."/>
            <person name="Barry K."/>
            <person name="Hegedus J.C."/>
            <person name="Henrissat B."/>
            <person name="Johnson J."/>
            <person name="Lipzen A."/>
            <person name="Ohm R."/>
            <person name="Nagy I."/>
            <person name="Pangilinan J."/>
            <person name="Yan J."/>
            <person name="Xiong Y."/>
            <person name="Grigoriev I.V."/>
            <person name="Hibbett D.S."/>
            <person name="Nagy L.G."/>
        </authorList>
    </citation>
    <scope>NUCLEOTIDE SEQUENCE [LARGE SCALE GENOMIC DNA]</scope>
    <source>
        <strain evidence="1 2">SZMC22713</strain>
    </source>
</reference>
<sequence>MGLDDMIIVNDFSFCLDHGSEYCHICGCDYRTVNNFQIEGELSATTYILTTCTIQRRQPINAFDLGAVRKGRSETYKCKNHRAVDCSNCFDWVGIVMAEARQAAKDSKWLEKRKKYLDACD</sequence>
<accession>A0A4R5XFS4</accession>
<dbReference type="Proteomes" id="UP000294933">
    <property type="component" value="Unassembled WGS sequence"/>
</dbReference>
<proteinExistence type="predicted"/>
<keyword evidence="2" id="KW-1185">Reference proteome</keyword>
<dbReference type="VEuPathDB" id="FungiDB:BD410DRAFT_709301"/>
<dbReference type="OrthoDB" id="341421at2759"/>
<dbReference type="EMBL" id="ML170156">
    <property type="protein sequence ID" value="TDL30010.1"/>
    <property type="molecule type" value="Genomic_DNA"/>
</dbReference>
<dbReference type="AlphaFoldDB" id="A0A4R5XFS4"/>